<sequence>MVVAHAQVGGFTFVGHFTWVDVPEREKRRRGSDIAPTWSPTMAGGLFAVSRAYYWELGAYDEQMSGWGGENLEMSFRVWQYFQFYKKKKNGSVASPAAAVARLLRSLRPRAVESFFLTTPALFVIANIDLLFRCAGGGTLETIPCSRVGHVFRAFHPYGMPADSDTHGINTARMAEVWMDEYAELFYLHRPDLRKNPIIGDVTHRRVLREKLRCKSFRWYLDNVYKEKFVPVRDVSAYGRVQNPSTGLCLDTMQREQEAAPLGLYPCHSTLSATQYLQREQQAAPLGLYPCHSTLSATQYLSLALGGQLRDEEKCAELQYTRQREQQAAPLGLYPCHSTLSATQYLSLALGGQLRTRRSAPSCSTRGHDLTGSGAAGALGCTRATAPLSATQYLSLALGGQLRTKKKCAELQYTRTLSATQYLSLALGGQLRDEEKCAELQYTRRTDESAEDESRALVMVTCGKQRAQQWRYLPTTQQLQHVESGLCLDTGGAGAAGGGDARARSCRDAPAQRWAFDYGEYATSHNGLLSADQEERLQLLKRQRRKSRSLLSLEALPAAGGGGRGGRGARGSRRARHKRRGGRRKKKQKHHKNKFVLVVERTLMNNSREHLEVDIHCAHRRLLPNNSFVRDLVTILNEKNIRVINNGRVFERNRVTQLGPRERKVLHKLGVVPAAPPTSATPAPGDPTAPPPPTEKAAERAGEQDSKKTRARPQGSTAPNDATAQPKRIIIEDFVEIKPAAYAAPKVSARRKRHSVTYLPLLRYKALRQKTKKPTTTTTTEKPLSCPPRRPTRRPRRTKTPRLPFRPYQMYNPTAPPCIMYYNPLIGRSIPLCGQDPKYVHDINCGYG</sequence>
<organism evidence="1 2">
    <name type="scientific">Choristoneura fumiferana</name>
    <name type="common">Spruce budworm moth</name>
    <name type="synonym">Archips fumiferana</name>
    <dbReference type="NCBI Taxonomy" id="7141"/>
    <lineage>
        <taxon>Eukaryota</taxon>
        <taxon>Metazoa</taxon>
        <taxon>Ecdysozoa</taxon>
        <taxon>Arthropoda</taxon>
        <taxon>Hexapoda</taxon>
        <taxon>Insecta</taxon>
        <taxon>Pterygota</taxon>
        <taxon>Neoptera</taxon>
        <taxon>Endopterygota</taxon>
        <taxon>Lepidoptera</taxon>
        <taxon>Glossata</taxon>
        <taxon>Ditrysia</taxon>
        <taxon>Tortricoidea</taxon>
        <taxon>Tortricidae</taxon>
        <taxon>Tortricinae</taxon>
        <taxon>Choristoneura</taxon>
    </lineage>
</organism>
<comment type="caution">
    <text evidence="1">The sequence shown here is derived from an EMBL/GenBank/DDBJ whole genome shotgun (WGS) entry which is preliminary data.</text>
</comment>
<dbReference type="Proteomes" id="UP001064048">
    <property type="component" value="Chromosome 27"/>
</dbReference>
<evidence type="ECO:0000313" key="1">
    <source>
        <dbReference type="EMBL" id="KAI8441719.1"/>
    </source>
</evidence>
<reference evidence="1 2" key="1">
    <citation type="journal article" date="2022" name="Genome Biol. Evol.">
        <title>The Spruce Budworm Genome: Reconstructing the Evolutionary History of Antifreeze Proteins.</title>
        <authorList>
            <person name="Beliveau C."/>
            <person name="Gagne P."/>
            <person name="Picq S."/>
            <person name="Vernygora O."/>
            <person name="Keeling C.I."/>
            <person name="Pinkney K."/>
            <person name="Doucet D."/>
            <person name="Wen F."/>
            <person name="Johnston J.S."/>
            <person name="Maaroufi H."/>
            <person name="Boyle B."/>
            <person name="Laroche J."/>
            <person name="Dewar K."/>
            <person name="Juretic N."/>
            <person name="Blackburn G."/>
            <person name="Nisole A."/>
            <person name="Brunet B."/>
            <person name="Brandao M."/>
            <person name="Lumley L."/>
            <person name="Duan J."/>
            <person name="Quan G."/>
            <person name="Lucarotti C.J."/>
            <person name="Roe A.D."/>
            <person name="Sperling F.A.H."/>
            <person name="Levesque R.C."/>
            <person name="Cusson M."/>
        </authorList>
    </citation>
    <scope>NUCLEOTIDE SEQUENCE [LARGE SCALE GENOMIC DNA]</scope>
    <source>
        <strain evidence="1">Glfc:IPQL:Cfum</strain>
    </source>
</reference>
<gene>
    <name evidence="1" type="ORF">MSG28_015249</name>
</gene>
<accession>A0ACC0L015</accession>
<evidence type="ECO:0000313" key="2">
    <source>
        <dbReference type="Proteomes" id="UP001064048"/>
    </source>
</evidence>
<protein>
    <submittedName>
        <fullName evidence="1">Uncharacterized protein</fullName>
    </submittedName>
</protein>
<name>A0ACC0L015_CHOFU</name>
<dbReference type="EMBL" id="CM046127">
    <property type="protein sequence ID" value="KAI8441719.1"/>
    <property type="molecule type" value="Genomic_DNA"/>
</dbReference>
<proteinExistence type="predicted"/>
<keyword evidence="2" id="KW-1185">Reference proteome</keyword>